<protein>
    <submittedName>
        <fullName evidence="3">SPW repeat</fullName>
    </submittedName>
</protein>
<name>A0A379LZX2_9NOCA</name>
<evidence type="ECO:0000256" key="1">
    <source>
        <dbReference type="SAM" id="Phobius"/>
    </source>
</evidence>
<dbReference type="InterPro" id="IPR005530">
    <property type="entry name" value="SPW"/>
</dbReference>
<feature type="transmembrane region" description="Helical" evidence="1">
    <location>
        <begin position="119"/>
        <end position="142"/>
    </location>
</feature>
<keyword evidence="1" id="KW-1133">Transmembrane helix</keyword>
<feature type="transmembrane region" description="Helical" evidence="1">
    <location>
        <begin position="60"/>
        <end position="82"/>
    </location>
</feature>
<dbReference type="Pfam" id="PF03779">
    <property type="entry name" value="SPW"/>
    <property type="match status" value="1"/>
</dbReference>
<organism evidence="3 4">
    <name type="scientific">Rhodococcus gordoniae</name>
    <dbReference type="NCBI Taxonomy" id="223392"/>
    <lineage>
        <taxon>Bacteria</taxon>
        <taxon>Bacillati</taxon>
        <taxon>Actinomycetota</taxon>
        <taxon>Actinomycetes</taxon>
        <taxon>Mycobacteriales</taxon>
        <taxon>Nocardiaceae</taxon>
        <taxon>Rhodococcus</taxon>
    </lineage>
</organism>
<feature type="transmembrane region" description="Helical" evidence="1">
    <location>
        <begin position="34"/>
        <end position="54"/>
    </location>
</feature>
<keyword evidence="4" id="KW-1185">Reference proteome</keyword>
<evidence type="ECO:0000313" key="3">
    <source>
        <dbReference type="EMBL" id="SUE15442.1"/>
    </source>
</evidence>
<sequence length="146" mass="15355">MSTSSAHSAIHTHPDIVEMREHYDRMGEQPTVQVTDGLMMVAGLYAAASAWIIGFADQTALATTNLICGLAVALLAMALGSAYGRTHGLAFIAPLLGLWLVVSPWLVSGVDTTTSMIWSHVIVGVIVFVLGVATAAMGTGLMDRSR</sequence>
<reference evidence="3 4" key="1">
    <citation type="submission" date="2018-06" db="EMBL/GenBank/DDBJ databases">
        <authorList>
            <consortium name="Pathogen Informatics"/>
            <person name="Doyle S."/>
        </authorList>
    </citation>
    <scope>NUCLEOTIDE SEQUENCE [LARGE SCALE GENOMIC DNA]</scope>
    <source>
        <strain evidence="3 4">NCTC13296</strain>
    </source>
</reference>
<evidence type="ECO:0000259" key="2">
    <source>
        <dbReference type="Pfam" id="PF03779"/>
    </source>
</evidence>
<proteinExistence type="predicted"/>
<evidence type="ECO:0000313" key="4">
    <source>
        <dbReference type="Proteomes" id="UP000254569"/>
    </source>
</evidence>
<dbReference type="RefSeq" id="WP_245207810.1">
    <property type="nucleotide sequence ID" value="NZ_LPZN01000015.1"/>
</dbReference>
<feature type="domain" description="SPW repeat-containing integral membrane" evidence="2">
    <location>
        <begin position="35"/>
        <end position="132"/>
    </location>
</feature>
<accession>A0A379LZX2</accession>
<keyword evidence="1" id="KW-0472">Membrane</keyword>
<dbReference type="AlphaFoldDB" id="A0A379LZX2"/>
<keyword evidence="1" id="KW-0812">Transmembrane</keyword>
<dbReference type="Proteomes" id="UP000254569">
    <property type="component" value="Unassembled WGS sequence"/>
</dbReference>
<dbReference type="EMBL" id="UGVI01000001">
    <property type="protein sequence ID" value="SUE15442.1"/>
    <property type="molecule type" value="Genomic_DNA"/>
</dbReference>
<feature type="transmembrane region" description="Helical" evidence="1">
    <location>
        <begin position="89"/>
        <end position="107"/>
    </location>
</feature>
<gene>
    <name evidence="3" type="ORF">NCTC13296_02304</name>
</gene>